<accession>A0ABR2K3V7</accession>
<organism evidence="1 2">
    <name type="scientific">Tritrichomonas musculus</name>
    <dbReference type="NCBI Taxonomy" id="1915356"/>
    <lineage>
        <taxon>Eukaryota</taxon>
        <taxon>Metamonada</taxon>
        <taxon>Parabasalia</taxon>
        <taxon>Tritrichomonadida</taxon>
        <taxon>Tritrichomonadidae</taxon>
        <taxon>Tritrichomonas</taxon>
    </lineage>
</organism>
<comment type="caution">
    <text evidence="1">The sequence shown here is derived from an EMBL/GenBank/DDBJ whole genome shotgun (WGS) entry which is preliminary data.</text>
</comment>
<reference evidence="1 2" key="1">
    <citation type="submission" date="2024-04" db="EMBL/GenBank/DDBJ databases">
        <title>Tritrichomonas musculus Genome.</title>
        <authorList>
            <person name="Alves-Ferreira E."/>
            <person name="Grigg M."/>
            <person name="Lorenzi H."/>
            <person name="Galac M."/>
        </authorList>
    </citation>
    <scope>NUCLEOTIDE SEQUENCE [LARGE SCALE GENOMIC DNA]</scope>
    <source>
        <strain evidence="1 2">EAF2021</strain>
    </source>
</reference>
<dbReference type="Proteomes" id="UP001470230">
    <property type="component" value="Unassembled WGS sequence"/>
</dbReference>
<evidence type="ECO:0000313" key="2">
    <source>
        <dbReference type="Proteomes" id="UP001470230"/>
    </source>
</evidence>
<proteinExistence type="predicted"/>
<protein>
    <submittedName>
        <fullName evidence="1">Uncharacterized protein</fullName>
    </submittedName>
</protein>
<sequence length="133" mass="14824">MVQKRTLPPIKVIPETPFGDMTKRTFLPFYEEILASFIEGSFLDGVQMDILLHQDEISVDINDGGNTTIVPTGTDEIAISSEKNTKECFIAIRTFSRSKKYDLIVLGDTTTHQYCSKFGAQAETWPSLGGLMN</sequence>
<dbReference type="EMBL" id="JAPFFF010000007">
    <property type="protein sequence ID" value="KAK8885729.1"/>
    <property type="molecule type" value="Genomic_DNA"/>
</dbReference>
<name>A0ABR2K3V7_9EUKA</name>
<gene>
    <name evidence="1" type="ORF">M9Y10_041181</name>
</gene>
<evidence type="ECO:0000313" key="1">
    <source>
        <dbReference type="EMBL" id="KAK8885729.1"/>
    </source>
</evidence>
<keyword evidence="2" id="KW-1185">Reference proteome</keyword>